<gene>
    <name evidence="5" type="ORF">EDD52_107165</name>
</gene>
<comment type="caution">
    <text evidence="5">The sequence shown here is derived from an EMBL/GenBank/DDBJ whole genome shotgun (WGS) entry which is preliminary data.</text>
</comment>
<keyword evidence="1" id="KW-0808">Transferase</keyword>
<reference evidence="5 6" key="1">
    <citation type="submission" date="2019-03" db="EMBL/GenBank/DDBJ databases">
        <title>Genomic Encyclopedia of Type Strains, Phase IV (KMG-IV): sequencing the most valuable type-strain genomes for metagenomic binning, comparative biology and taxonomic classification.</title>
        <authorList>
            <person name="Goeker M."/>
        </authorList>
    </citation>
    <scope>NUCLEOTIDE SEQUENCE [LARGE SCALE GENOMIC DNA]</scope>
    <source>
        <strain evidence="5 6">DSM 104836</strain>
    </source>
</reference>
<dbReference type="PANTHER" id="PTHR36837">
    <property type="entry name" value="POLY(3-HYDROXYALKANOATE) POLYMERASE SUBUNIT PHAC"/>
    <property type="match status" value="1"/>
</dbReference>
<dbReference type="InterPro" id="IPR010941">
    <property type="entry name" value="PhaC_N"/>
</dbReference>
<dbReference type="Pfam" id="PF12551">
    <property type="entry name" value="PHBC_N"/>
    <property type="match status" value="1"/>
</dbReference>
<dbReference type="GO" id="GO:0016746">
    <property type="term" value="F:acyltransferase activity"/>
    <property type="evidence" value="ECO:0007669"/>
    <property type="project" value="UniProtKB-KW"/>
</dbReference>
<name>A0A4R3JC61_9RHOB</name>
<feature type="domain" description="Poly-beta-hydroxybutyrate polymerase N-terminal" evidence="3">
    <location>
        <begin position="124"/>
        <end position="293"/>
    </location>
</feature>
<protein>
    <submittedName>
        <fullName evidence="5">Polyhydroxyalkanoate synthase</fullName>
    </submittedName>
</protein>
<dbReference type="Pfam" id="PF07167">
    <property type="entry name" value="PhaC_N"/>
    <property type="match status" value="1"/>
</dbReference>
<proteinExistence type="predicted"/>
<dbReference type="InterPro" id="IPR022211">
    <property type="entry name" value="PHBC_N"/>
</dbReference>
<feature type="domain" description="Poly-beta-hydroxybutyrate polymerase N-terminal" evidence="4">
    <location>
        <begin position="47"/>
        <end position="86"/>
    </location>
</feature>
<dbReference type="OrthoDB" id="7208816at2"/>
<dbReference type="AlphaFoldDB" id="A0A4R3JC61"/>
<evidence type="ECO:0000256" key="1">
    <source>
        <dbReference type="ARBA" id="ARBA00022679"/>
    </source>
</evidence>
<dbReference type="RefSeq" id="WP_132245236.1">
    <property type="nucleotide sequence ID" value="NZ_SLZU01000007.1"/>
</dbReference>
<evidence type="ECO:0000313" key="6">
    <source>
        <dbReference type="Proteomes" id="UP000295696"/>
    </source>
</evidence>
<accession>A0A4R3JC61</accession>
<organism evidence="5 6">
    <name type="scientific">Primorskyibacter sedentarius</name>
    <dbReference type="NCBI Taxonomy" id="745311"/>
    <lineage>
        <taxon>Bacteria</taxon>
        <taxon>Pseudomonadati</taxon>
        <taxon>Pseudomonadota</taxon>
        <taxon>Alphaproteobacteria</taxon>
        <taxon>Rhodobacterales</taxon>
        <taxon>Roseobacteraceae</taxon>
        <taxon>Primorskyibacter</taxon>
    </lineage>
</organism>
<evidence type="ECO:0000259" key="3">
    <source>
        <dbReference type="Pfam" id="PF07167"/>
    </source>
</evidence>
<dbReference type="Proteomes" id="UP000295696">
    <property type="component" value="Unassembled WGS sequence"/>
</dbReference>
<evidence type="ECO:0000259" key="4">
    <source>
        <dbReference type="Pfam" id="PF12551"/>
    </source>
</evidence>
<evidence type="ECO:0000256" key="2">
    <source>
        <dbReference type="ARBA" id="ARBA00023315"/>
    </source>
</evidence>
<dbReference type="Gene3D" id="3.40.50.1820">
    <property type="entry name" value="alpha/beta hydrolase"/>
    <property type="match status" value="1"/>
</dbReference>
<dbReference type="InterPro" id="IPR029058">
    <property type="entry name" value="AB_hydrolase_fold"/>
</dbReference>
<dbReference type="InterPro" id="IPR051321">
    <property type="entry name" value="PHA/PHB_synthase"/>
</dbReference>
<dbReference type="SUPFAM" id="SSF53474">
    <property type="entry name" value="alpha/beta-Hydrolases"/>
    <property type="match status" value="1"/>
</dbReference>
<dbReference type="PANTHER" id="PTHR36837:SF5">
    <property type="entry name" value="POLY-3-HYDROXYBUTYRATE SYNTHASE"/>
    <property type="match status" value="1"/>
</dbReference>
<dbReference type="GO" id="GO:0042619">
    <property type="term" value="P:poly-hydroxybutyrate biosynthetic process"/>
    <property type="evidence" value="ECO:0007669"/>
    <property type="project" value="InterPro"/>
</dbReference>
<keyword evidence="2" id="KW-0012">Acyltransferase</keyword>
<sequence>MANLATVGDLDLPKHKVSAGVPAILPKSPRIEAPEHPVSHTHTTMEQALDKGVKAGIAKLTAGLSPIALAAAYADWTLHLASAPGKQLQLFEKAGKKAWRLASYAGFCATHPDTSKTCIDPLPQDRRFRSQNWQKWPYNLFYQSFLLNQQWWHNATTGVEGVTQQHENVVTFAGRQLLDVFSPSNYVLTNPDVVEQTIREGGTNLLRGWQNYIDDASRLYAKQKPVGAEAFEVGRNMATSPGKVVFRNRLIELIQYAPTTDKVRPEPILIVPAWIMKYYILDLSEHNSLVRFLTGQGFTVFMISWKNPDQGDRDLGMDDYLSLGVMDALDAATAITDSETVHAIGYCLGGTLLSIAASAMAREGDKRMGTITLLAAQTDFTEPGELQLFINDSQLAFLEDMMWDQGYLDTTQMAGAFQLLRSNDLIWSRIVHDYLMGERTPMIDLMAWNADATRMPYRMHSEYLRRLFLNNDLAEGRYHVGDRPVTISDIRAPVFMVGTERDHVAPWRSVYKFNLLCDTDVTFVLTSGGHNAGIVSEPGHPHRHYRIATLAKDAPYFDPDRWMAQVDPVDGSWWPALSDWLGKHSGAAATPPPLAPKDKGYPPLCDAPGTYVYQE</sequence>
<dbReference type="EMBL" id="SLZU01000007">
    <property type="protein sequence ID" value="TCS63332.1"/>
    <property type="molecule type" value="Genomic_DNA"/>
</dbReference>
<keyword evidence="6" id="KW-1185">Reference proteome</keyword>
<evidence type="ECO:0000313" key="5">
    <source>
        <dbReference type="EMBL" id="TCS63332.1"/>
    </source>
</evidence>